<organism evidence="1 2">
    <name type="scientific">Svornostia abyssi</name>
    <dbReference type="NCBI Taxonomy" id="2898438"/>
    <lineage>
        <taxon>Bacteria</taxon>
        <taxon>Bacillati</taxon>
        <taxon>Actinomycetota</taxon>
        <taxon>Thermoleophilia</taxon>
        <taxon>Solirubrobacterales</taxon>
        <taxon>Baekduiaceae</taxon>
        <taxon>Svornostia</taxon>
    </lineage>
</organism>
<dbReference type="EMBL" id="CP088295">
    <property type="protein sequence ID" value="UUY01770.1"/>
    <property type="molecule type" value="Genomic_DNA"/>
</dbReference>
<proteinExistence type="predicted"/>
<accession>A0ABY5PAQ9</accession>
<evidence type="ECO:0000313" key="1">
    <source>
        <dbReference type="EMBL" id="UUY01770.1"/>
    </source>
</evidence>
<evidence type="ECO:0000313" key="2">
    <source>
        <dbReference type="Proteomes" id="UP001058860"/>
    </source>
</evidence>
<sequence>MRAALYWRSASVSKTRLSTIVSYSSRRTAGVSVDDVGAAVVAMPQLSSK</sequence>
<dbReference type="Proteomes" id="UP001058860">
    <property type="component" value="Chromosome"/>
</dbReference>
<keyword evidence="2" id="KW-1185">Reference proteome</keyword>
<protein>
    <submittedName>
        <fullName evidence="1">Uncharacterized protein</fullName>
    </submittedName>
</protein>
<gene>
    <name evidence="1" type="ORF">LRS13_13660</name>
</gene>
<name>A0ABY5PAQ9_9ACTN</name>
<reference evidence="2" key="1">
    <citation type="submission" date="2021-11" db="EMBL/GenBank/DDBJ databases">
        <title>Cultivation dependent microbiological survey of springs from the worlds oldest radium mine currently devoted to the extraction of radon-saturated water.</title>
        <authorList>
            <person name="Kapinusova G."/>
            <person name="Smrhova T."/>
            <person name="Strejcek M."/>
            <person name="Suman J."/>
            <person name="Jani K."/>
            <person name="Pajer P."/>
            <person name="Uhlik O."/>
        </authorList>
    </citation>
    <scope>NUCLEOTIDE SEQUENCE [LARGE SCALE GENOMIC DNA]</scope>
    <source>
        <strain evidence="2">J379</strain>
    </source>
</reference>
<dbReference type="RefSeq" id="WP_353862319.1">
    <property type="nucleotide sequence ID" value="NZ_CP088295.1"/>
</dbReference>